<evidence type="ECO:0000256" key="6">
    <source>
        <dbReference type="ARBA" id="ARBA00023136"/>
    </source>
</evidence>
<proteinExistence type="inferred from homology"/>
<dbReference type="Proteomes" id="UP000554286">
    <property type="component" value="Unassembled WGS sequence"/>
</dbReference>
<feature type="domain" description="Cytochrome C biogenesis protein transmembrane" evidence="8">
    <location>
        <begin position="8"/>
        <end position="224"/>
    </location>
</feature>
<comment type="subcellular location">
    <subcellularLocation>
        <location evidence="1">Membrane</location>
        <topology evidence="1">Multi-pass membrane protein</topology>
    </subcellularLocation>
</comment>
<reference evidence="9 10" key="1">
    <citation type="submission" date="2020-08" db="EMBL/GenBank/DDBJ databases">
        <title>Genome sequencing of Purple Non-Sulfur Bacteria from various extreme environments.</title>
        <authorList>
            <person name="Mayer M."/>
        </authorList>
    </citation>
    <scope>NUCLEOTIDE SEQUENCE [LARGE SCALE GENOMIC DNA]</scope>
    <source>
        <strain evidence="9 10">JA131</strain>
    </source>
</reference>
<dbReference type="AlphaFoldDB" id="A0A7W6RC61"/>
<sequence>MDGLDVTYLGALTAGVLSFLSPCILPIVPPYLCFIGGVSLDQLEGQDAEVRTARMRVFWAALAFVLGFGTVFVALGAGAAMAGNVVSENMHILAPIAGGIIILLGLHFLGLFRISMLYREARFHVESKPVGLIGAYLVGLAFAFGWTPCVGPVLAAILMVAGSSPSPWTGASLLGAYAVGIGVPFLLAALAIGPFLRFMARFRRYMGVVEKGIGGLLVLTGILIMTGGMADVAQWMIDAFPSLGQVG</sequence>
<evidence type="ECO:0000256" key="5">
    <source>
        <dbReference type="ARBA" id="ARBA00022989"/>
    </source>
</evidence>
<protein>
    <submittedName>
        <fullName evidence="9">Cytochrome c-type biogenesis protein</fullName>
    </submittedName>
</protein>
<dbReference type="GO" id="GO:0016020">
    <property type="term" value="C:membrane"/>
    <property type="evidence" value="ECO:0007669"/>
    <property type="project" value="UniProtKB-SubCell"/>
</dbReference>
<comment type="similarity">
    <text evidence="2">Belongs to the DsbD family.</text>
</comment>
<feature type="transmembrane region" description="Helical" evidence="7">
    <location>
        <begin position="92"/>
        <end position="112"/>
    </location>
</feature>
<evidence type="ECO:0000259" key="8">
    <source>
        <dbReference type="Pfam" id="PF02683"/>
    </source>
</evidence>
<feature type="transmembrane region" description="Helical" evidence="7">
    <location>
        <begin position="216"/>
        <end position="237"/>
    </location>
</feature>
<organism evidence="9 10">
    <name type="scientific">Roseospira visakhapatnamensis</name>
    <dbReference type="NCBI Taxonomy" id="390880"/>
    <lineage>
        <taxon>Bacteria</taxon>
        <taxon>Pseudomonadati</taxon>
        <taxon>Pseudomonadota</taxon>
        <taxon>Alphaproteobacteria</taxon>
        <taxon>Rhodospirillales</taxon>
        <taxon>Rhodospirillaceae</taxon>
        <taxon>Roseospira</taxon>
    </lineage>
</organism>
<keyword evidence="5 7" id="KW-1133">Transmembrane helix</keyword>
<dbReference type="RefSeq" id="WP_184043351.1">
    <property type="nucleotide sequence ID" value="NZ_JACIGK010000008.1"/>
</dbReference>
<dbReference type="InterPro" id="IPR051790">
    <property type="entry name" value="Cytochrome_c-biogenesis_DsbD"/>
</dbReference>
<keyword evidence="6 7" id="KW-0472">Membrane</keyword>
<dbReference type="PANTHER" id="PTHR31272">
    <property type="entry name" value="CYTOCHROME C-TYPE BIOGENESIS PROTEIN HI_1454-RELATED"/>
    <property type="match status" value="1"/>
</dbReference>
<comment type="caution">
    <text evidence="9">The sequence shown here is derived from an EMBL/GenBank/DDBJ whole genome shotgun (WGS) entry which is preliminary data.</text>
</comment>
<feature type="transmembrane region" description="Helical" evidence="7">
    <location>
        <begin position="6"/>
        <end position="36"/>
    </location>
</feature>
<dbReference type="Pfam" id="PF02683">
    <property type="entry name" value="DsbD_TM"/>
    <property type="match status" value="1"/>
</dbReference>
<gene>
    <name evidence="9" type="ORF">GGD89_001334</name>
</gene>
<feature type="transmembrane region" description="Helical" evidence="7">
    <location>
        <begin position="57"/>
        <end position="80"/>
    </location>
</feature>
<dbReference type="PANTHER" id="PTHR31272:SF4">
    <property type="entry name" value="CYTOCHROME C-TYPE BIOGENESIS PROTEIN HI_1454-RELATED"/>
    <property type="match status" value="1"/>
</dbReference>
<evidence type="ECO:0000256" key="7">
    <source>
        <dbReference type="SAM" id="Phobius"/>
    </source>
</evidence>
<evidence type="ECO:0000256" key="2">
    <source>
        <dbReference type="ARBA" id="ARBA00006143"/>
    </source>
</evidence>
<evidence type="ECO:0000256" key="3">
    <source>
        <dbReference type="ARBA" id="ARBA00022692"/>
    </source>
</evidence>
<accession>A0A7W6RC61</accession>
<dbReference type="GO" id="GO:0017004">
    <property type="term" value="P:cytochrome complex assembly"/>
    <property type="evidence" value="ECO:0007669"/>
    <property type="project" value="UniProtKB-KW"/>
</dbReference>
<dbReference type="InterPro" id="IPR003834">
    <property type="entry name" value="Cyt_c_assmbl_TM_dom"/>
</dbReference>
<keyword evidence="3 7" id="KW-0812">Transmembrane</keyword>
<feature type="transmembrane region" description="Helical" evidence="7">
    <location>
        <begin position="133"/>
        <end position="162"/>
    </location>
</feature>
<evidence type="ECO:0000256" key="1">
    <source>
        <dbReference type="ARBA" id="ARBA00004141"/>
    </source>
</evidence>
<keyword evidence="10" id="KW-1185">Reference proteome</keyword>
<name>A0A7W6RC61_9PROT</name>
<evidence type="ECO:0000256" key="4">
    <source>
        <dbReference type="ARBA" id="ARBA00022748"/>
    </source>
</evidence>
<evidence type="ECO:0000313" key="9">
    <source>
        <dbReference type="EMBL" id="MBB4265710.1"/>
    </source>
</evidence>
<dbReference type="EMBL" id="JACIGK010000008">
    <property type="protein sequence ID" value="MBB4265710.1"/>
    <property type="molecule type" value="Genomic_DNA"/>
</dbReference>
<keyword evidence="4" id="KW-0201">Cytochrome c-type biogenesis</keyword>
<evidence type="ECO:0000313" key="10">
    <source>
        <dbReference type="Proteomes" id="UP000554286"/>
    </source>
</evidence>
<feature type="transmembrane region" description="Helical" evidence="7">
    <location>
        <begin position="174"/>
        <end position="196"/>
    </location>
</feature>